<accession>A0AAN7C883</accession>
<reference evidence="3" key="1">
    <citation type="journal article" date="2023" name="Mol. Phylogenet. Evol.">
        <title>Genome-scale phylogeny and comparative genomics of the fungal order Sordariales.</title>
        <authorList>
            <person name="Hensen N."/>
            <person name="Bonometti L."/>
            <person name="Westerberg I."/>
            <person name="Brannstrom I.O."/>
            <person name="Guillou S."/>
            <person name="Cros-Aarteil S."/>
            <person name="Calhoun S."/>
            <person name="Haridas S."/>
            <person name="Kuo A."/>
            <person name="Mondo S."/>
            <person name="Pangilinan J."/>
            <person name="Riley R."/>
            <person name="LaButti K."/>
            <person name="Andreopoulos B."/>
            <person name="Lipzen A."/>
            <person name="Chen C."/>
            <person name="Yan M."/>
            <person name="Daum C."/>
            <person name="Ng V."/>
            <person name="Clum A."/>
            <person name="Steindorff A."/>
            <person name="Ohm R.A."/>
            <person name="Martin F."/>
            <person name="Silar P."/>
            <person name="Natvig D.O."/>
            <person name="Lalanne C."/>
            <person name="Gautier V."/>
            <person name="Ament-Velasquez S.L."/>
            <person name="Kruys A."/>
            <person name="Hutchinson M.I."/>
            <person name="Powell A.J."/>
            <person name="Barry K."/>
            <person name="Miller A.N."/>
            <person name="Grigoriev I.V."/>
            <person name="Debuchy R."/>
            <person name="Gladieux P."/>
            <person name="Hiltunen Thoren M."/>
            <person name="Johannesson H."/>
        </authorList>
    </citation>
    <scope>NUCLEOTIDE SEQUENCE</scope>
    <source>
        <strain evidence="3">CBS 532.94</strain>
    </source>
</reference>
<keyword evidence="4" id="KW-1185">Reference proteome</keyword>
<evidence type="ECO:0000256" key="2">
    <source>
        <dbReference type="SAM" id="MobiDB-lite"/>
    </source>
</evidence>
<reference evidence="3" key="2">
    <citation type="submission" date="2023-05" db="EMBL/GenBank/DDBJ databases">
        <authorList>
            <consortium name="Lawrence Berkeley National Laboratory"/>
            <person name="Steindorff A."/>
            <person name="Hensen N."/>
            <person name="Bonometti L."/>
            <person name="Westerberg I."/>
            <person name="Brannstrom I.O."/>
            <person name="Guillou S."/>
            <person name="Cros-Aarteil S."/>
            <person name="Calhoun S."/>
            <person name="Haridas S."/>
            <person name="Kuo A."/>
            <person name="Mondo S."/>
            <person name="Pangilinan J."/>
            <person name="Riley R."/>
            <person name="Labutti K."/>
            <person name="Andreopoulos B."/>
            <person name="Lipzen A."/>
            <person name="Chen C."/>
            <person name="Yanf M."/>
            <person name="Daum C."/>
            <person name="Ng V."/>
            <person name="Clum A."/>
            <person name="Ohm R."/>
            <person name="Martin F."/>
            <person name="Silar P."/>
            <person name="Natvig D."/>
            <person name="Lalanne C."/>
            <person name="Gautier V."/>
            <person name="Ament-Velasquez S.L."/>
            <person name="Kruys A."/>
            <person name="Hutchinson M.I."/>
            <person name="Powell A.J."/>
            <person name="Barry K."/>
            <person name="Miller A.N."/>
            <person name="Grigoriev I.V."/>
            <person name="Debuchy R."/>
            <person name="Gladieux P."/>
            <person name="Thoren M.H."/>
            <person name="Johannesson H."/>
        </authorList>
    </citation>
    <scope>NUCLEOTIDE SEQUENCE</scope>
    <source>
        <strain evidence="3">CBS 532.94</strain>
    </source>
</reference>
<feature type="region of interest" description="Disordered" evidence="2">
    <location>
        <begin position="740"/>
        <end position="759"/>
    </location>
</feature>
<feature type="region of interest" description="Disordered" evidence="2">
    <location>
        <begin position="48"/>
        <end position="88"/>
    </location>
</feature>
<proteinExistence type="predicted"/>
<sequence>MTLNPVLPRRSCASCSRASRSWLAAPDCQRSTGYRSFVRAQSTINNAAAAEPSARSARQDGVSSNASDPSDRPPPGATSNPSPSSLIDRLTNVPVLPHNTEGSVVIRRAFPYLHKTEAREDRRRHHRARGQQARLEKYLAQSGDWREILQMLVDHSPTHEEPGDALKVIIPKDAVELLWSDRENNLWNIKSRTHCKMALYEPSSDSEREDSDPYIMLYGQSTAMAAAVDDILKVTKGATVMKVPDGSKLPLRGKPVHYYTTPKPMLSYTLTKRADQIPQPDQWTFQTFHQYIGRLTLGELSPRLAKELYPRFAGRGWDTHKTAVVKQLLAVFHDPAASSAVSIPAFKDALTYLVRPGESFVNEARALVDRARSLGLRIDTDVFNLLAEAPVKSRNLLAFQTVLRQMISDGHRPNLRTWLLFLRLVEAEDVRRYILQAMDTKKFFAYTASAIEISTEMADQDMHRAIQLGQNLDAFLSAQRALYGPEWRLTTRAANMYLDVLGRYSKFEEASQLLEHMFARGSAKPNSASLSILWRHCKLQGRVEQAIKYLRMFEEQGRDVADRKALQHLFTTAWKTKKPYLATAIWRYAHLMDMTPYAVRHRILDMLEGRGSLKLTSRLASLWETPNECNLTRQQFVEYLALCDYFDDTARVEGLPETRIVFTAPPAARPSRSTDLDTGGSNAFWHLPARMKHRLFDDWESYRARKWRPAIHLGEFLQKALERDYQVHAMAHQAKKGVMPLDQGSVDPQPVQLPLVERE</sequence>
<protein>
    <recommendedName>
        <fullName evidence="5">Pentatricopeptide repeat domain-containing protein</fullName>
    </recommendedName>
</protein>
<keyword evidence="1" id="KW-0677">Repeat</keyword>
<comment type="caution">
    <text evidence="3">The sequence shown here is derived from an EMBL/GenBank/DDBJ whole genome shotgun (WGS) entry which is preliminary data.</text>
</comment>
<evidence type="ECO:0000313" key="4">
    <source>
        <dbReference type="Proteomes" id="UP001303760"/>
    </source>
</evidence>
<dbReference type="PANTHER" id="PTHR47447:SF17">
    <property type="entry name" value="OS12G0638900 PROTEIN"/>
    <property type="match status" value="1"/>
</dbReference>
<gene>
    <name evidence="3" type="ORF">C8A03DRAFT_16645</name>
</gene>
<evidence type="ECO:0000313" key="3">
    <source>
        <dbReference type="EMBL" id="KAK4236726.1"/>
    </source>
</evidence>
<dbReference type="Gene3D" id="1.25.40.10">
    <property type="entry name" value="Tetratricopeptide repeat domain"/>
    <property type="match status" value="1"/>
</dbReference>
<dbReference type="AlphaFoldDB" id="A0AAN7C883"/>
<evidence type="ECO:0008006" key="5">
    <source>
        <dbReference type="Google" id="ProtNLM"/>
    </source>
</evidence>
<dbReference type="Proteomes" id="UP001303760">
    <property type="component" value="Unassembled WGS sequence"/>
</dbReference>
<dbReference type="InterPro" id="IPR011990">
    <property type="entry name" value="TPR-like_helical_dom_sf"/>
</dbReference>
<evidence type="ECO:0000256" key="1">
    <source>
        <dbReference type="ARBA" id="ARBA00022737"/>
    </source>
</evidence>
<dbReference type="EMBL" id="MU860175">
    <property type="protein sequence ID" value="KAK4236726.1"/>
    <property type="molecule type" value="Genomic_DNA"/>
</dbReference>
<organism evidence="3 4">
    <name type="scientific">Achaetomium macrosporum</name>
    <dbReference type="NCBI Taxonomy" id="79813"/>
    <lineage>
        <taxon>Eukaryota</taxon>
        <taxon>Fungi</taxon>
        <taxon>Dikarya</taxon>
        <taxon>Ascomycota</taxon>
        <taxon>Pezizomycotina</taxon>
        <taxon>Sordariomycetes</taxon>
        <taxon>Sordariomycetidae</taxon>
        <taxon>Sordariales</taxon>
        <taxon>Chaetomiaceae</taxon>
        <taxon>Achaetomium</taxon>
    </lineage>
</organism>
<dbReference type="PANTHER" id="PTHR47447">
    <property type="entry name" value="OS03G0856100 PROTEIN"/>
    <property type="match status" value="1"/>
</dbReference>
<name>A0AAN7C883_9PEZI</name>